<dbReference type="Pfam" id="PF18726">
    <property type="entry name" value="HEPN_SAV_6107"/>
    <property type="match status" value="1"/>
</dbReference>
<comment type="caution">
    <text evidence="2">The sequence shown here is derived from an EMBL/GenBank/DDBJ whole genome shotgun (WGS) entry which is preliminary data.</text>
</comment>
<dbReference type="InterPro" id="IPR040891">
    <property type="entry name" value="HEPN_SAV_6107"/>
</dbReference>
<gene>
    <name evidence="2" type="ORF">AMJ87_10180</name>
</gene>
<accession>A0A0S8G959</accession>
<protein>
    <recommendedName>
        <fullName evidence="1">SAV-6107-like HEPN domain-containing protein</fullName>
    </recommendedName>
</protein>
<evidence type="ECO:0000313" key="2">
    <source>
        <dbReference type="EMBL" id="KPK69624.1"/>
    </source>
</evidence>
<feature type="domain" description="SAV-6107-like HEPN" evidence="1">
    <location>
        <begin position="45"/>
        <end position="134"/>
    </location>
</feature>
<dbReference type="AlphaFoldDB" id="A0A0S8G959"/>
<proteinExistence type="predicted"/>
<reference evidence="2 3" key="1">
    <citation type="journal article" date="2015" name="Microbiome">
        <title>Genomic resolution of linkages in carbon, nitrogen, and sulfur cycling among widespread estuary sediment bacteria.</title>
        <authorList>
            <person name="Baker B.J."/>
            <person name="Lazar C.S."/>
            <person name="Teske A.P."/>
            <person name="Dick G.J."/>
        </authorList>
    </citation>
    <scope>NUCLEOTIDE SEQUENCE [LARGE SCALE GENOMIC DNA]</scope>
    <source>
        <strain evidence="2">SM23_60</strain>
    </source>
</reference>
<dbReference type="Proteomes" id="UP000051096">
    <property type="component" value="Unassembled WGS sequence"/>
</dbReference>
<dbReference type="Gene3D" id="1.20.120.330">
    <property type="entry name" value="Nucleotidyltransferases domain 2"/>
    <property type="match status" value="1"/>
</dbReference>
<dbReference type="EMBL" id="LJUO01000118">
    <property type="protein sequence ID" value="KPK69624.1"/>
    <property type="molecule type" value="Genomic_DNA"/>
</dbReference>
<evidence type="ECO:0000259" key="1">
    <source>
        <dbReference type="Pfam" id="PF18726"/>
    </source>
</evidence>
<organism evidence="2 3">
    <name type="scientific">candidate division WOR_3 bacterium SM23_60</name>
    <dbReference type="NCBI Taxonomy" id="1703780"/>
    <lineage>
        <taxon>Bacteria</taxon>
        <taxon>Bacteria division WOR-3</taxon>
    </lineage>
</organism>
<evidence type="ECO:0000313" key="3">
    <source>
        <dbReference type="Proteomes" id="UP000051096"/>
    </source>
</evidence>
<name>A0A0S8G959_UNCW3</name>
<sequence>MSLERLLAQDRLKRHKTSKKEITNLLRLIRRDLKDARVKGLSLDRKFATVYNAILQAATVFLYCKRYKPKGAGHHFTVFQAMKEILGKDYYDLADYFDACRAKRNITDYDYAGTISKAEVHEIIREAEKFLDIVLDWLKRHYPKYIDKK</sequence>